<dbReference type="AlphaFoldDB" id="A0A3B3QPU2"/>
<reference evidence="7" key="2">
    <citation type="submission" date="2025-09" db="UniProtKB">
        <authorList>
            <consortium name="Ensembl"/>
        </authorList>
    </citation>
    <scope>IDENTIFICATION</scope>
</reference>
<sequence length="550" mass="61505">MENYEETTSFLGEWGRFQKCIFFLLSLTFIPQGYMSLSMVFLAATPQHHCVVVSSTNGENISDYIPHEGTIGDRALSRCRRYKHLNRSAAGWANETEGCLDGWRFSADTYKSTIVTEWSLVCEDSWKAPFTTSLSFFGVVAGSLISGPISDRFGRKLVFFVSLVLQNTFALLQALSSSWEWYCTFYFFVGMAYTSSYMSAFILGSELLGKSTRVLFSSLGICICYALGYTCLPIFAYLIRDWRMLQMALSVPGFLCVPLWWLIPESPRWLLSHGHVEEATAIIQAIAKKNGVSAPEVIFKMDDCSQPLRKTEPQRVYTIVDLVRTANIRNITILNTIVWIVTSMTYYGLSLNTPNMGGDPYLNCFISAVTEIVAYVATWLFMRYTARRFTLIFLFLLSGVTLLVIKFVPDELDAVVLVLAMLGKGGITAAYCFIYIYSMEMFPTVLRSTGVGVISTAGHTASILSPYIAYIGDYNMVAPYLLMGGVTVLVGFLSLLLPETKDKELPELISQVRPIMCKCVSEDLDSCWTEILKLETGVVKTGRDGSKSHD</sequence>
<dbReference type="InterPro" id="IPR036259">
    <property type="entry name" value="MFS_trans_sf"/>
</dbReference>
<evidence type="ECO:0000256" key="5">
    <source>
        <dbReference type="SAM" id="Phobius"/>
    </source>
</evidence>
<dbReference type="PROSITE" id="PS50850">
    <property type="entry name" value="MFS"/>
    <property type="match status" value="1"/>
</dbReference>
<comment type="subcellular location">
    <subcellularLocation>
        <location evidence="1">Membrane</location>
        <topology evidence="1">Multi-pass membrane protein</topology>
    </subcellularLocation>
</comment>
<feature type="transmembrane region" description="Helical" evidence="5">
    <location>
        <begin position="245"/>
        <end position="263"/>
    </location>
</feature>
<evidence type="ECO:0000313" key="8">
    <source>
        <dbReference type="Proteomes" id="UP000261540"/>
    </source>
</evidence>
<name>A0A3B3QPU2_9TELE</name>
<dbReference type="PANTHER" id="PTHR24064">
    <property type="entry name" value="SOLUTE CARRIER FAMILY 22 MEMBER"/>
    <property type="match status" value="1"/>
</dbReference>
<reference evidence="7" key="1">
    <citation type="submission" date="2025-08" db="UniProtKB">
        <authorList>
            <consortium name="Ensembl"/>
        </authorList>
    </citation>
    <scope>IDENTIFICATION</scope>
</reference>
<dbReference type="InterPro" id="IPR005828">
    <property type="entry name" value="MFS_sugar_transport-like"/>
</dbReference>
<evidence type="ECO:0000256" key="2">
    <source>
        <dbReference type="ARBA" id="ARBA00022692"/>
    </source>
</evidence>
<dbReference type="InterPro" id="IPR005829">
    <property type="entry name" value="Sugar_transporter_CS"/>
</dbReference>
<feature type="transmembrane region" description="Helical" evidence="5">
    <location>
        <begin position="126"/>
        <end position="145"/>
    </location>
</feature>
<dbReference type="OrthoDB" id="3936150at2759"/>
<feature type="transmembrane region" description="Helical" evidence="5">
    <location>
        <begin position="449"/>
        <end position="471"/>
    </location>
</feature>
<feature type="transmembrane region" description="Helical" evidence="5">
    <location>
        <begin position="477"/>
        <end position="497"/>
    </location>
</feature>
<dbReference type="SUPFAM" id="SSF103473">
    <property type="entry name" value="MFS general substrate transporter"/>
    <property type="match status" value="1"/>
</dbReference>
<feature type="transmembrane region" description="Helical" evidence="5">
    <location>
        <begin position="360"/>
        <end position="382"/>
    </location>
</feature>
<accession>A0A3B3QPU2</accession>
<proteinExistence type="predicted"/>
<feature type="transmembrane region" description="Helical" evidence="5">
    <location>
        <begin position="389"/>
        <end position="408"/>
    </location>
</feature>
<feature type="transmembrane region" description="Helical" evidence="5">
    <location>
        <begin position="185"/>
        <end position="203"/>
    </location>
</feature>
<dbReference type="KEGG" id="pki:111853612"/>
<evidence type="ECO:0000259" key="6">
    <source>
        <dbReference type="PROSITE" id="PS50850"/>
    </source>
</evidence>
<evidence type="ECO:0000256" key="4">
    <source>
        <dbReference type="ARBA" id="ARBA00023136"/>
    </source>
</evidence>
<feature type="domain" description="Major facilitator superfamily (MFS) profile" evidence="6">
    <location>
        <begin position="21"/>
        <end position="502"/>
    </location>
</feature>
<feature type="transmembrane region" description="Helical" evidence="5">
    <location>
        <begin position="414"/>
        <end position="437"/>
    </location>
</feature>
<dbReference type="GO" id="GO:0016020">
    <property type="term" value="C:membrane"/>
    <property type="evidence" value="ECO:0007669"/>
    <property type="project" value="UniProtKB-SubCell"/>
</dbReference>
<keyword evidence="4 5" id="KW-0472">Membrane</keyword>
<dbReference type="Gene3D" id="1.20.1250.20">
    <property type="entry name" value="MFS general substrate transporter like domains"/>
    <property type="match status" value="1"/>
</dbReference>
<dbReference type="InterPro" id="IPR020846">
    <property type="entry name" value="MFS_dom"/>
</dbReference>
<keyword evidence="3 5" id="KW-1133">Transmembrane helix</keyword>
<keyword evidence="2 5" id="KW-0812">Transmembrane</keyword>
<feature type="transmembrane region" description="Helical" evidence="5">
    <location>
        <begin position="215"/>
        <end position="239"/>
    </location>
</feature>
<dbReference type="STRING" id="1676925.ENSPKIP00000007436"/>
<feature type="transmembrane region" description="Helical" evidence="5">
    <location>
        <begin position="331"/>
        <end position="348"/>
    </location>
</feature>
<dbReference type="Pfam" id="PF00083">
    <property type="entry name" value="Sugar_tr"/>
    <property type="match status" value="1"/>
</dbReference>
<keyword evidence="8" id="KW-1185">Reference proteome</keyword>
<dbReference type="GO" id="GO:0022857">
    <property type="term" value="F:transmembrane transporter activity"/>
    <property type="evidence" value="ECO:0007669"/>
    <property type="project" value="InterPro"/>
</dbReference>
<evidence type="ECO:0000256" key="3">
    <source>
        <dbReference type="ARBA" id="ARBA00022989"/>
    </source>
</evidence>
<dbReference type="PROSITE" id="PS00216">
    <property type="entry name" value="SUGAR_TRANSPORT_1"/>
    <property type="match status" value="1"/>
</dbReference>
<dbReference type="Proteomes" id="UP000261540">
    <property type="component" value="Unplaced"/>
</dbReference>
<feature type="transmembrane region" description="Helical" evidence="5">
    <location>
        <begin position="21"/>
        <end position="44"/>
    </location>
</feature>
<protein>
    <submittedName>
        <fullName evidence="7">Solute carrier family 22 member 5-like</fullName>
    </submittedName>
</protein>
<dbReference type="GeneTree" id="ENSGT00940000163251"/>
<evidence type="ECO:0000313" key="7">
    <source>
        <dbReference type="Ensembl" id="ENSPKIP00000007436.1"/>
    </source>
</evidence>
<dbReference type="Ensembl" id="ENSPKIT00000031491.1">
    <property type="protein sequence ID" value="ENSPKIP00000007436.1"/>
    <property type="gene ID" value="ENSPKIG00000023325.1"/>
</dbReference>
<organism evidence="7 8">
    <name type="scientific">Paramormyrops kingsleyae</name>
    <dbReference type="NCBI Taxonomy" id="1676925"/>
    <lineage>
        <taxon>Eukaryota</taxon>
        <taxon>Metazoa</taxon>
        <taxon>Chordata</taxon>
        <taxon>Craniata</taxon>
        <taxon>Vertebrata</taxon>
        <taxon>Euteleostomi</taxon>
        <taxon>Actinopterygii</taxon>
        <taxon>Neopterygii</taxon>
        <taxon>Teleostei</taxon>
        <taxon>Osteoglossocephala</taxon>
        <taxon>Osteoglossomorpha</taxon>
        <taxon>Osteoglossiformes</taxon>
        <taxon>Mormyridae</taxon>
        <taxon>Paramormyrops</taxon>
    </lineage>
</organism>
<feature type="transmembrane region" description="Helical" evidence="5">
    <location>
        <begin position="157"/>
        <end position="179"/>
    </location>
</feature>
<evidence type="ECO:0000256" key="1">
    <source>
        <dbReference type="ARBA" id="ARBA00004141"/>
    </source>
</evidence>